<accession>A0A0L9UJY7</accession>
<evidence type="ECO:0000313" key="4">
    <source>
        <dbReference type="Proteomes" id="UP000053144"/>
    </source>
</evidence>
<keyword evidence="1" id="KW-0472">Membrane</keyword>
<dbReference type="Proteomes" id="UP000053144">
    <property type="component" value="Chromosome 5"/>
</dbReference>
<evidence type="ECO:0000313" key="3">
    <source>
        <dbReference type="EMBL" id="KOM42887.1"/>
    </source>
</evidence>
<reference evidence="3" key="2">
    <citation type="submission" date="2015-02" db="EMBL/GenBank/DDBJ databases">
        <authorList>
            <person name="Chooi Y.-H."/>
        </authorList>
    </citation>
    <scope>NUCLEOTIDE SEQUENCE</scope>
    <source>
        <tissue evidence="3">Seedling</tissue>
    </source>
</reference>
<reference evidence="2 5" key="3">
    <citation type="submission" date="2020-05" db="EMBL/GenBank/DDBJ databases">
        <title>Vigna angularis (adzuki bean) Var. LongXiaoDou No. 4 denovo assembly.</title>
        <authorList>
            <person name="Xiang H."/>
        </authorList>
    </citation>
    <scope>NUCLEOTIDE SEQUENCE [LARGE SCALE GENOMIC DNA]</scope>
    <source>
        <tissue evidence="2">Leaf</tissue>
    </source>
</reference>
<name>A0A0L9UJY7_PHAAN</name>
<dbReference type="EMBL" id="JABFOF010000011">
    <property type="protein sequence ID" value="KAG2372206.1"/>
    <property type="molecule type" value="Genomic_DNA"/>
</dbReference>
<evidence type="ECO:0000313" key="2">
    <source>
        <dbReference type="EMBL" id="KAG2372206.1"/>
    </source>
</evidence>
<reference evidence="4" key="1">
    <citation type="journal article" date="2015" name="Proc. Natl. Acad. Sci. U.S.A.">
        <title>Genome sequencing of adzuki bean (Vigna angularis) provides insight into high starch and low fat accumulation and domestication.</title>
        <authorList>
            <person name="Yang K."/>
            <person name="Tian Z."/>
            <person name="Chen C."/>
            <person name="Luo L."/>
            <person name="Zhao B."/>
            <person name="Wang Z."/>
            <person name="Yu L."/>
            <person name="Li Y."/>
            <person name="Sun Y."/>
            <person name="Li W."/>
            <person name="Chen Y."/>
            <person name="Li Y."/>
            <person name="Zhang Y."/>
            <person name="Ai D."/>
            <person name="Zhao J."/>
            <person name="Shang C."/>
            <person name="Ma Y."/>
            <person name="Wu B."/>
            <person name="Wang M."/>
            <person name="Gao L."/>
            <person name="Sun D."/>
            <person name="Zhang P."/>
            <person name="Guo F."/>
            <person name="Wang W."/>
            <person name="Li Y."/>
            <person name="Wang J."/>
            <person name="Varshney R.K."/>
            <person name="Wang J."/>
            <person name="Ling H.Q."/>
            <person name="Wan P."/>
        </authorList>
    </citation>
    <scope>NUCLEOTIDE SEQUENCE</scope>
    <source>
        <strain evidence="4">cv. Jingnong 6</strain>
    </source>
</reference>
<sequence>MAYFSREVLFLPPQAKRAFFFLLHEFLLPPQHKQVLFLLLRHDFFLTERPNFGVAPGVSHKPKRVFSFTSPKRVFSFTSKAQGRKGSSLGTLMVLGWFLLNPKTLPFASHKTLFAFLWVAALASLFVWQRNMISDFLVLGGVPVQQQPKLHSIMLCPFFFEEEFSVFKNNHDPYSLSF</sequence>
<feature type="transmembrane region" description="Helical" evidence="1">
    <location>
        <begin position="112"/>
        <end position="128"/>
    </location>
</feature>
<dbReference type="EMBL" id="CM003375">
    <property type="protein sequence ID" value="KOM42887.1"/>
    <property type="molecule type" value="Genomic_DNA"/>
</dbReference>
<dbReference type="Gramene" id="KOM42887">
    <property type="protein sequence ID" value="KOM42887"/>
    <property type="gene ID" value="LR48_Vigan05g049100"/>
</dbReference>
<dbReference type="STRING" id="3914.A0A0L9UJY7"/>
<gene>
    <name evidence="2" type="ORF">HKW66_Vig0209260</name>
    <name evidence="3" type="ORF">LR48_Vigan05g049100</name>
</gene>
<evidence type="ECO:0000313" key="5">
    <source>
        <dbReference type="Proteomes" id="UP000743370"/>
    </source>
</evidence>
<organism evidence="3 4">
    <name type="scientific">Phaseolus angularis</name>
    <name type="common">Azuki bean</name>
    <name type="synonym">Vigna angularis</name>
    <dbReference type="NCBI Taxonomy" id="3914"/>
    <lineage>
        <taxon>Eukaryota</taxon>
        <taxon>Viridiplantae</taxon>
        <taxon>Streptophyta</taxon>
        <taxon>Embryophyta</taxon>
        <taxon>Tracheophyta</taxon>
        <taxon>Spermatophyta</taxon>
        <taxon>Magnoliopsida</taxon>
        <taxon>eudicotyledons</taxon>
        <taxon>Gunneridae</taxon>
        <taxon>Pentapetalae</taxon>
        <taxon>rosids</taxon>
        <taxon>fabids</taxon>
        <taxon>Fabales</taxon>
        <taxon>Fabaceae</taxon>
        <taxon>Papilionoideae</taxon>
        <taxon>50 kb inversion clade</taxon>
        <taxon>NPAAA clade</taxon>
        <taxon>indigoferoid/millettioid clade</taxon>
        <taxon>Phaseoleae</taxon>
        <taxon>Vigna</taxon>
    </lineage>
</organism>
<proteinExistence type="predicted"/>
<dbReference type="AlphaFoldDB" id="A0A0L9UJY7"/>
<keyword evidence="1" id="KW-0812">Transmembrane</keyword>
<evidence type="ECO:0000256" key="1">
    <source>
        <dbReference type="SAM" id="Phobius"/>
    </source>
</evidence>
<dbReference type="Proteomes" id="UP000743370">
    <property type="component" value="Unassembled WGS sequence"/>
</dbReference>
<keyword evidence="1" id="KW-1133">Transmembrane helix</keyword>
<protein>
    <submittedName>
        <fullName evidence="3">Uncharacterized protein</fullName>
    </submittedName>
</protein>